<evidence type="ECO:0000313" key="2">
    <source>
        <dbReference type="Proteomes" id="UP000689195"/>
    </source>
</evidence>
<name>A0A8S1SHC6_9CILI</name>
<gene>
    <name evidence="1" type="ORF">PPENT_87.1.T0060482</name>
</gene>
<dbReference type="EMBL" id="CAJJDO010000006">
    <property type="protein sequence ID" value="CAD8138162.1"/>
    <property type="molecule type" value="Genomic_DNA"/>
</dbReference>
<comment type="caution">
    <text evidence="1">The sequence shown here is derived from an EMBL/GenBank/DDBJ whole genome shotgun (WGS) entry which is preliminary data.</text>
</comment>
<accession>A0A8S1SHC6</accession>
<keyword evidence="2" id="KW-1185">Reference proteome</keyword>
<reference evidence="1" key="1">
    <citation type="submission" date="2021-01" db="EMBL/GenBank/DDBJ databases">
        <authorList>
            <consortium name="Genoscope - CEA"/>
            <person name="William W."/>
        </authorList>
    </citation>
    <scope>NUCLEOTIDE SEQUENCE</scope>
</reference>
<sequence>MDGTISIDIFSNIKVQNQRKFKYFLDILMILQLQFCQQEVIFYQVKKICKQSFGHQIYQVNQRKSKNFNDNIFQSKIKKKILQFLDAAKLYFGLNY</sequence>
<organism evidence="1 2">
    <name type="scientific">Paramecium pentaurelia</name>
    <dbReference type="NCBI Taxonomy" id="43138"/>
    <lineage>
        <taxon>Eukaryota</taxon>
        <taxon>Sar</taxon>
        <taxon>Alveolata</taxon>
        <taxon>Ciliophora</taxon>
        <taxon>Intramacronucleata</taxon>
        <taxon>Oligohymenophorea</taxon>
        <taxon>Peniculida</taxon>
        <taxon>Parameciidae</taxon>
        <taxon>Paramecium</taxon>
    </lineage>
</organism>
<evidence type="ECO:0000313" key="1">
    <source>
        <dbReference type="EMBL" id="CAD8138162.1"/>
    </source>
</evidence>
<protein>
    <submittedName>
        <fullName evidence="1">Uncharacterized protein</fullName>
    </submittedName>
</protein>
<dbReference type="Proteomes" id="UP000689195">
    <property type="component" value="Unassembled WGS sequence"/>
</dbReference>
<proteinExistence type="predicted"/>
<dbReference type="AlphaFoldDB" id="A0A8S1SHC6"/>